<keyword evidence="3" id="KW-1185">Reference proteome</keyword>
<evidence type="ECO:0008006" key="4">
    <source>
        <dbReference type="Google" id="ProtNLM"/>
    </source>
</evidence>
<dbReference type="AlphaFoldDB" id="A0A077ZQ08"/>
<evidence type="ECO:0000256" key="1">
    <source>
        <dbReference type="SAM" id="SignalP"/>
    </source>
</evidence>
<feature type="signal peptide" evidence="1">
    <location>
        <begin position="1"/>
        <end position="20"/>
    </location>
</feature>
<name>A0A077ZQ08_STYLE</name>
<protein>
    <recommendedName>
        <fullName evidence="4">Transmembrane protein</fullName>
    </recommendedName>
</protein>
<dbReference type="EMBL" id="CCKQ01000893">
    <property type="protein sequence ID" value="CDW71988.1"/>
    <property type="molecule type" value="Genomic_DNA"/>
</dbReference>
<keyword evidence="1" id="KW-0732">Signal</keyword>
<proteinExistence type="predicted"/>
<dbReference type="Proteomes" id="UP000039865">
    <property type="component" value="Unassembled WGS sequence"/>
</dbReference>
<gene>
    <name evidence="2" type="primary">Contig2873.g3078</name>
    <name evidence="2" type="ORF">STYLEM_939</name>
</gene>
<reference evidence="2 3" key="1">
    <citation type="submission" date="2014-06" db="EMBL/GenBank/DDBJ databases">
        <authorList>
            <person name="Swart Estienne"/>
        </authorList>
    </citation>
    <scope>NUCLEOTIDE SEQUENCE [LARGE SCALE GENOMIC DNA]</scope>
    <source>
        <strain evidence="2 3">130c</strain>
    </source>
</reference>
<evidence type="ECO:0000313" key="3">
    <source>
        <dbReference type="Proteomes" id="UP000039865"/>
    </source>
</evidence>
<feature type="chain" id="PRO_5001728957" description="Transmembrane protein" evidence="1">
    <location>
        <begin position="21"/>
        <end position="444"/>
    </location>
</feature>
<evidence type="ECO:0000313" key="2">
    <source>
        <dbReference type="EMBL" id="CDW71988.1"/>
    </source>
</evidence>
<organism evidence="2 3">
    <name type="scientific">Stylonychia lemnae</name>
    <name type="common">Ciliate</name>
    <dbReference type="NCBI Taxonomy" id="5949"/>
    <lineage>
        <taxon>Eukaryota</taxon>
        <taxon>Sar</taxon>
        <taxon>Alveolata</taxon>
        <taxon>Ciliophora</taxon>
        <taxon>Intramacronucleata</taxon>
        <taxon>Spirotrichea</taxon>
        <taxon>Stichotrichia</taxon>
        <taxon>Sporadotrichida</taxon>
        <taxon>Oxytrichidae</taxon>
        <taxon>Stylonychinae</taxon>
        <taxon>Stylonychia</taxon>
    </lineage>
</organism>
<sequence length="444" mass="51213">MTNRVLLTCYLYILAESISGQSCFNKGFPMYIKFDKTVWLTQGEFFGDSLYVGGSTWDEVRTQSYQKYSPFLMRIKTDSEIYWSKAITNFIGGSESIKVNNGMIYSILYTPYSQENYFLPLKKQSMVVIDNYVYITYTKIIQSLQYFKENLKEYQISIIRLTQNSNGFTSQEILTQIGQSKGSRAGGVIYSGNNLFFSGTVQFQQSQEISHYTMKFDKNFNFKKEDWNLIKGSTLSLQSLVLIYHEVFEPVQSDSNIQYMALQNDTQMLRRFIYLRVDGQSVAGYKHEIADKNTNLLAISQKGSNKFLLAIILCRRLVSENKSYIATLNFLTGELILIEHKQMSLKIALAAIISDKSNEPYIFLLGYAQSFSMDGQDTGIVSEITGKSPYCSQQQQELGHLTMMYQFKIQELLTIVFAQLILQIMMDTNQFLRQINKYQQPLFL</sequence>
<dbReference type="InParanoid" id="A0A077ZQ08"/>
<accession>A0A077ZQ08</accession>